<evidence type="ECO:0000313" key="5">
    <source>
        <dbReference type="Proteomes" id="UP000280960"/>
    </source>
</evidence>
<dbReference type="EMBL" id="CP033169">
    <property type="protein sequence ID" value="AYO30269.1"/>
    <property type="molecule type" value="Genomic_DNA"/>
</dbReference>
<gene>
    <name evidence="4" type="ORF">D2962_06230</name>
</gene>
<dbReference type="SMART" id="SM00646">
    <property type="entry name" value="Ami_3"/>
    <property type="match status" value="1"/>
</dbReference>
<sequence length="244" mass="27148">MAKICIDPGHGGQDRANRGPTGYIEADGVLDISLRLAAKLRAAGHQLKLTREKDMTLSLAERAQIANNWGADIFISEHTNAGPSEARGVEVIHSIHGGPGQKLAQLIYDELVALGLPGRRVFSRESKNYSGQDYYGVIRMTKMPAVIVESEFHTHPEAEKLLKDPAWREKIAEAQAKAILKFFGQNVANKGDDNLVKTKVLFDGEELEGVIIDNKTYVEVRKLCEKVKLKVYWNDKKKQVEVSK</sequence>
<dbReference type="AlphaFoldDB" id="A0A3G2R4G2"/>
<organism evidence="4 5">
    <name type="scientific">Biomaibacter acetigenes</name>
    <dbReference type="NCBI Taxonomy" id="2316383"/>
    <lineage>
        <taxon>Bacteria</taxon>
        <taxon>Bacillati</taxon>
        <taxon>Bacillota</taxon>
        <taxon>Clostridia</taxon>
        <taxon>Thermosediminibacterales</taxon>
        <taxon>Tepidanaerobacteraceae</taxon>
        <taxon>Biomaibacter</taxon>
    </lineage>
</organism>
<feature type="domain" description="MurNAc-LAA" evidence="3">
    <location>
        <begin position="63"/>
        <end position="180"/>
    </location>
</feature>
<dbReference type="GO" id="GO:0008745">
    <property type="term" value="F:N-acetylmuramoyl-L-alanine amidase activity"/>
    <property type="evidence" value="ECO:0007669"/>
    <property type="project" value="InterPro"/>
</dbReference>
<dbReference type="Pfam" id="PF01520">
    <property type="entry name" value="Amidase_3"/>
    <property type="match status" value="1"/>
</dbReference>
<evidence type="ECO:0000313" key="4">
    <source>
        <dbReference type="EMBL" id="AYO30269.1"/>
    </source>
</evidence>
<dbReference type="InterPro" id="IPR012854">
    <property type="entry name" value="Cu_amine_oxidase-like_N"/>
</dbReference>
<dbReference type="GO" id="GO:0009253">
    <property type="term" value="P:peptidoglycan catabolic process"/>
    <property type="evidence" value="ECO:0007669"/>
    <property type="project" value="InterPro"/>
</dbReference>
<feature type="region of interest" description="Disordered" evidence="2">
    <location>
        <begin position="1"/>
        <end position="20"/>
    </location>
</feature>
<keyword evidence="5" id="KW-1185">Reference proteome</keyword>
<dbReference type="SUPFAM" id="SSF53187">
    <property type="entry name" value="Zn-dependent exopeptidases"/>
    <property type="match status" value="1"/>
</dbReference>
<evidence type="ECO:0000256" key="2">
    <source>
        <dbReference type="SAM" id="MobiDB-lite"/>
    </source>
</evidence>
<keyword evidence="1" id="KW-0378">Hydrolase</keyword>
<dbReference type="KEGG" id="bacg:D2962_06230"/>
<dbReference type="Proteomes" id="UP000280960">
    <property type="component" value="Chromosome"/>
</dbReference>
<dbReference type="PANTHER" id="PTHR30404:SF0">
    <property type="entry name" value="N-ACETYLMURAMOYL-L-ALANINE AMIDASE AMIC"/>
    <property type="match status" value="1"/>
</dbReference>
<evidence type="ECO:0000256" key="1">
    <source>
        <dbReference type="ARBA" id="ARBA00022801"/>
    </source>
</evidence>
<dbReference type="GO" id="GO:0030288">
    <property type="term" value="C:outer membrane-bounded periplasmic space"/>
    <property type="evidence" value="ECO:0007669"/>
    <property type="project" value="TreeGrafter"/>
</dbReference>
<accession>A0A3G2R4G2</accession>
<dbReference type="RefSeq" id="WP_122014504.1">
    <property type="nucleotide sequence ID" value="NZ_CP033169.1"/>
</dbReference>
<evidence type="ECO:0000259" key="3">
    <source>
        <dbReference type="SMART" id="SM00646"/>
    </source>
</evidence>
<proteinExistence type="predicted"/>
<protein>
    <submittedName>
        <fullName evidence="4">N-acetylmuramoyl-L-alanine amidase</fullName>
    </submittedName>
</protein>
<dbReference type="Gene3D" id="3.40.630.40">
    <property type="entry name" value="Zn-dependent exopeptidases"/>
    <property type="match status" value="1"/>
</dbReference>
<dbReference type="InterPro" id="IPR002508">
    <property type="entry name" value="MurNAc-LAA_cat"/>
</dbReference>
<dbReference type="CDD" id="cd02696">
    <property type="entry name" value="MurNAc-LAA"/>
    <property type="match status" value="1"/>
</dbReference>
<dbReference type="PANTHER" id="PTHR30404">
    <property type="entry name" value="N-ACETYLMURAMOYL-L-ALANINE AMIDASE"/>
    <property type="match status" value="1"/>
</dbReference>
<reference evidence="4 5" key="1">
    <citation type="submission" date="2018-10" db="EMBL/GenBank/DDBJ databases">
        <authorList>
            <person name="Zhang X."/>
        </authorList>
    </citation>
    <scope>NUCLEOTIDE SEQUENCE [LARGE SCALE GENOMIC DNA]</scope>
    <source>
        <strain evidence="4 5">SK-G1</strain>
    </source>
</reference>
<dbReference type="Pfam" id="PF07833">
    <property type="entry name" value="Cu_amine_oxidN1"/>
    <property type="match status" value="1"/>
</dbReference>
<name>A0A3G2R4G2_9FIRM</name>
<dbReference type="InterPro" id="IPR050695">
    <property type="entry name" value="N-acetylmuramoyl_amidase_3"/>
</dbReference>